<sequence length="80" mass="9310">MKWFWDPYHFKNELGNLILAVILNQSNQSDISSFSTKLDPINLLAELKQNSSALKQWEEHNVEQVIELKQNLLKEIKVAS</sequence>
<dbReference type="EMBL" id="CP016397">
    <property type="protein sequence ID" value="ASQ46437.1"/>
    <property type="molecule type" value="Genomic_DNA"/>
</dbReference>
<dbReference type="KEGG" id="lcd:clem_09435"/>
<dbReference type="AlphaFoldDB" id="A0A222P3N7"/>
<accession>A0A222P3N7</accession>
<protein>
    <submittedName>
        <fullName evidence="1">Uncharacterized protein</fullName>
    </submittedName>
</protein>
<organism evidence="1 2">
    <name type="scientific">Legionella clemsonensis</name>
    <dbReference type="NCBI Taxonomy" id="1867846"/>
    <lineage>
        <taxon>Bacteria</taxon>
        <taxon>Pseudomonadati</taxon>
        <taxon>Pseudomonadota</taxon>
        <taxon>Gammaproteobacteria</taxon>
        <taxon>Legionellales</taxon>
        <taxon>Legionellaceae</taxon>
        <taxon>Legionella</taxon>
    </lineage>
</organism>
<keyword evidence="2" id="KW-1185">Reference proteome</keyword>
<reference evidence="1 2" key="1">
    <citation type="submission" date="2016-07" db="EMBL/GenBank/DDBJ databases">
        <authorList>
            <person name="Hassler H."/>
        </authorList>
    </citation>
    <scope>NUCLEOTIDE SEQUENCE [LARGE SCALE GENOMIC DNA]</scope>
    <source>
        <strain evidence="1 2">CDC-D5610</strain>
    </source>
</reference>
<evidence type="ECO:0000313" key="2">
    <source>
        <dbReference type="Proteomes" id="UP000201728"/>
    </source>
</evidence>
<gene>
    <name evidence="1" type="ORF">clem_09435</name>
</gene>
<proteinExistence type="predicted"/>
<evidence type="ECO:0000313" key="1">
    <source>
        <dbReference type="EMBL" id="ASQ46437.1"/>
    </source>
</evidence>
<dbReference type="Proteomes" id="UP000201728">
    <property type="component" value="Chromosome"/>
</dbReference>
<name>A0A222P3N7_9GAMM</name>